<keyword evidence="8" id="KW-1278">Translocase</keyword>
<keyword evidence="5 15" id="KW-0679">Respiratory chain</keyword>
<comment type="similarity">
    <text evidence="3 15">Belongs to the cytochrome c oxidase subunit 2 family.</text>
</comment>
<dbReference type="KEGG" id="hdi:HDIA_1114"/>
<proteinExistence type="inferred from homology"/>
<keyword evidence="6 15" id="KW-0812">Transmembrane</keyword>
<dbReference type="PANTHER" id="PTHR22888">
    <property type="entry name" value="CYTOCHROME C OXIDASE, SUBUNIT II"/>
    <property type="match status" value="1"/>
</dbReference>
<keyword evidence="9 15" id="KW-0249">Electron transport</keyword>
<protein>
    <recommendedName>
        <fullName evidence="16">Cytochrome c oxidase subunit 2</fullName>
        <ecNumber evidence="16">7.1.1.9</ecNumber>
    </recommendedName>
</protein>
<feature type="domain" description="Cytochrome oxidase subunit II transmembrane region profile" evidence="19">
    <location>
        <begin position="84"/>
        <end position="179"/>
    </location>
</feature>
<comment type="cofactor">
    <cofactor evidence="1">
        <name>heme</name>
        <dbReference type="ChEBI" id="CHEBI:30413"/>
    </cofactor>
</comment>
<evidence type="ECO:0000256" key="1">
    <source>
        <dbReference type="ARBA" id="ARBA00001971"/>
    </source>
</evidence>
<dbReference type="GO" id="GO:0004129">
    <property type="term" value="F:cytochrome-c oxidase activity"/>
    <property type="evidence" value="ECO:0007669"/>
    <property type="project" value="UniProtKB-EC"/>
</dbReference>
<dbReference type="PRINTS" id="PR01166">
    <property type="entry name" value="CYCOXIDASEII"/>
</dbReference>
<dbReference type="Pfam" id="PF02790">
    <property type="entry name" value="COX2_TM"/>
    <property type="match status" value="1"/>
</dbReference>
<evidence type="ECO:0000256" key="9">
    <source>
        <dbReference type="ARBA" id="ARBA00022982"/>
    </source>
</evidence>
<dbReference type="GO" id="GO:0042773">
    <property type="term" value="P:ATP synthesis coupled electron transport"/>
    <property type="evidence" value="ECO:0007669"/>
    <property type="project" value="TreeGrafter"/>
</dbReference>
<keyword evidence="21" id="KW-1185">Reference proteome</keyword>
<evidence type="ECO:0000256" key="16">
    <source>
        <dbReference type="RuleBase" id="RU004024"/>
    </source>
</evidence>
<dbReference type="GO" id="GO:0016491">
    <property type="term" value="F:oxidoreductase activity"/>
    <property type="evidence" value="ECO:0007669"/>
    <property type="project" value="UniProtKB-KW"/>
</dbReference>
<evidence type="ECO:0000256" key="6">
    <source>
        <dbReference type="ARBA" id="ARBA00022692"/>
    </source>
</evidence>
<evidence type="ECO:0000256" key="10">
    <source>
        <dbReference type="ARBA" id="ARBA00022989"/>
    </source>
</evidence>
<evidence type="ECO:0000259" key="18">
    <source>
        <dbReference type="PROSITE" id="PS50857"/>
    </source>
</evidence>
<name>A0A2C9D571_9HYPH</name>
<dbReference type="EMBL" id="LT960614">
    <property type="protein sequence ID" value="SON54655.1"/>
    <property type="molecule type" value="Genomic_DNA"/>
</dbReference>
<evidence type="ECO:0000256" key="7">
    <source>
        <dbReference type="ARBA" id="ARBA00022723"/>
    </source>
</evidence>
<evidence type="ECO:0000256" key="15">
    <source>
        <dbReference type="RuleBase" id="RU000456"/>
    </source>
</evidence>
<feature type="transmembrane region" description="Helical" evidence="17">
    <location>
        <begin position="63"/>
        <end position="83"/>
    </location>
</feature>
<organism evidence="20 21">
    <name type="scientific">Hartmannibacter diazotrophicus</name>
    <dbReference type="NCBI Taxonomy" id="1482074"/>
    <lineage>
        <taxon>Bacteria</taxon>
        <taxon>Pseudomonadati</taxon>
        <taxon>Pseudomonadota</taxon>
        <taxon>Alphaproteobacteria</taxon>
        <taxon>Hyphomicrobiales</taxon>
        <taxon>Pleomorphomonadaceae</taxon>
        <taxon>Hartmannibacter</taxon>
    </lineage>
</organism>
<dbReference type="InterPro" id="IPR011759">
    <property type="entry name" value="Cyt_c_oxidase_su2_TM_dom"/>
</dbReference>
<feature type="domain" description="Cytochrome oxidase subunit II copper A binding" evidence="18">
    <location>
        <begin position="180"/>
        <end position="315"/>
    </location>
</feature>
<reference evidence="21" key="1">
    <citation type="submission" date="2017-09" db="EMBL/GenBank/DDBJ databases">
        <title>Genome sequence of Nannocystis excedens DSM 71.</title>
        <authorList>
            <person name="Blom J."/>
        </authorList>
    </citation>
    <scope>NUCLEOTIDE SEQUENCE [LARGE SCALE GENOMIC DNA]</scope>
    <source>
        <strain evidence="21">type strain: E19</strain>
    </source>
</reference>
<keyword evidence="7 16" id="KW-0479">Metal-binding</keyword>
<evidence type="ECO:0000256" key="5">
    <source>
        <dbReference type="ARBA" id="ARBA00022660"/>
    </source>
</evidence>
<dbReference type="InterPro" id="IPR014222">
    <property type="entry name" value="Cyt_c_oxidase_su2"/>
</dbReference>
<dbReference type="Proteomes" id="UP000223606">
    <property type="component" value="Chromosome 1"/>
</dbReference>
<evidence type="ECO:0000256" key="3">
    <source>
        <dbReference type="ARBA" id="ARBA00007866"/>
    </source>
</evidence>
<dbReference type="FunFam" id="2.60.40.420:FF:000001">
    <property type="entry name" value="Cytochrome c oxidase subunit 2"/>
    <property type="match status" value="1"/>
</dbReference>
<dbReference type="InterPro" id="IPR036257">
    <property type="entry name" value="Cyt_c_oxidase_su2_TM_sf"/>
</dbReference>
<dbReference type="AlphaFoldDB" id="A0A2C9D571"/>
<evidence type="ECO:0000256" key="17">
    <source>
        <dbReference type="SAM" id="Phobius"/>
    </source>
</evidence>
<keyword evidence="11 16" id="KW-0186">Copper</keyword>
<dbReference type="InterPro" id="IPR002429">
    <property type="entry name" value="CcO_II-like_C"/>
</dbReference>
<feature type="transmembrane region" description="Helical" evidence="17">
    <location>
        <begin position="151"/>
        <end position="173"/>
    </location>
</feature>
<sequence>MRESYSAAGARHSRIAANGRQHWSQVLSGPHPGRGAARRALRLGYCEGSQNVTNFVKCLRSQLAAASLGLTLGAVSSGVAMAAQPQPWEIYLQPPGTEVMTDIHWFGDFTMWIVGLITLMVLGLLITVMVKFNAKANPVPSKTTHNTMIEVVWTVAPILILLIIAIPSFRLLFKEVVIPPADMTVKVTGSKWYWSYEYPDNEDIAFDSYMVEEADITDPVKQPRLLAVDNPMVVPVGKTVRVQVTGADVIHSFAMPSFGIKIDAMPGRLNETWFKADAEGVYYGQCSELCGQRHAFMPIAIHVVSDDQFQKWAAVAKDDIDEATKLLAEMEDGSEPQKVAAR</sequence>
<dbReference type="Pfam" id="PF00116">
    <property type="entry name" value="COX2"/>
    <property type="match status" value="1"/>
</dbReference>
<keyword evidence="20" id="KW-0560">Oxidoreductase</keyword>
<dbReference type="PROSITE" id="PS00078">
    <property type="entry name" value="COX2"/>
    <property type="match status" value="1"/>
</dbReference>
<evidence type="ECO:0000256" key="13">
    <source>
        <dbReference type="ARBA" id="ARBA00024688"/>
    </source>
</evidence>
<evidence type="ECO:0000256" key="12">
    <source>
        <dbReference type="ARBA" id="ARBA00023136"/>
    </source>
</evidence>
<evidence type="ECO:0000256" key="4">
    <source>
        <dbReference type="ARBA" id="ARBA00022448"/>
    </source>
</evidence>
<keyword evidence="4 15" id="KW-0813">Transport</keyword>
<feature type="transmembrane region" description="Helical" evidence="17">
    <location>
        <begin position="103"/>
        <end position="130"/>
    </location>
</feature>
<dbReference type="GO" id="GO:0005507">
    <property type="term" value="F:copper ion binding"/>
    <property type="evidence" value="ECO:0007669"/>
    <property type="project" value="InterPro"/>
</dbReference>
<evidence type="ECO:0000313" key="21">
    <source>
        <dbReference type="Proteomes" id="UP000223606"/>
    </source>
</evidence>
<dbReference type="EC" id="7.1.1.9" evidence="16"/>
<dbReference type="CDD" id="cd13912">
    <property type="entry name" value="CcO_II_C"/>
    <property type="match status" value="1"/>
</dbReference>
<evidence type="ECO:0000256" key="8">
    <source>
        <dbReference type="ARBA" id="ARBA00022967"/>
    </source>
</evidence>
<evidence type="ECO:0000256" key="2">
    <source>
        <dbReference type="ARBA" id="ARBA00004141"/>
    </source>
</evidence>
<comment type="catalytic activity">
    <reaction evidence="14 16">
        <text>4 Fe(II)-[cytochrome c] + O2 + 8 H(+)(in) = 4 Fe(III)-[cytochrome c] + 2 H2O + 4 H(+)(out)</text>
        <dbReference type="Rhea" id="RHEA:11436"/>
        <dbReference type="Rhea" id="RHEA-COMP:10350"/>
        <dbReference type="Rhea" id="RHEA-COMP:14399"/>
        <dbReference type="ChEBI" id="CHEBI:15377"/>
        <dbReference type="ChEBI" id="CHEBI:15378"/>
        <dbReference type="ChEBI" id="CHEBI:15379"/>
        <dbReference type="ChEBI" id="CHEBI:29033"/>
        <dbReference type="ChEBI" id="CHEBI:29034"/>
        <dbReference type="EC" id="7.1.1.9"/>
    </reaction>
</comment>
<dbReference type="PROSITE" id="PS50857">
    <property type="entry name" value="COX2_CUA"/>
    <property type="match status" value="1"/>
</dbReference>
<dbReference type="NCBIfam" id="TIGR02866">
    <property type="entry name" value="CoxB"/>
    <property type="match status" value="1"/>
</dbReference>
<dbReference type="Gene3D" id="2.60.40.420">
    <property type="entry name" value="Cupredoxins - blue copper proteins"/>
    <property type="match status" value="1"/>
</dbReference>
<dbReference type="PROSITE" id="PS50999">
    <property type="entry name" value="COX2_TM"/>
    <property type="match status" value="1"/>
</dbReference>
<dbReference type="PANTHER" id="PTHR22888:SF9">
    <property type="entry name" value="CYTOCHROME C OXIDASE SUBUNIT 2"/>
    <property type="match status" value="1"/>
</dbReference>
<evidence type="ECO:0000313" key="20">
    <source>
        <dbReference type="EMBL" id="SON54655.1"/>
    </source>
</evidence>
<comment type="cofactor">
    <cofactor evidence="16">
        <name>Cu cation</name>
        <dbReference type="ChEBI" id="CHEBI:23378"/>
    </cofactor>
    <text evidence="16">Binds a copper A center.</text>
</comment>
<accession>A0A2C9D571</accession>
<dbReference type="Gene3D" id="1.10.287.90">
    <property type="match status" value="1"/>
</dbReference>
<dbReference type="InterPro" id="IPR045187">
    <property type="entry name" value="CcO_II"/>
</dbReference>
<comment type="subcellular location">
    <subcellularLocation>
        <location evidence="15">Cell membrane</location>
        <topology evidence="15">Multi-pass membrane protein</topology>
    </subcellularLocation>
    <subcellularLocation>
        <location evidence="2">Membrane</location>
        <topology evidence="2">Multi-pass membrane protein</topology>
    </subcellularLocation>
</comment>
<keyword evidence="12 17" id="KW-0472">Membrane</keyword>
<dbReference type="GO" id="GO:0005886">
    <property type="term" value="C:plasma membrane"/>
    <property type="evidence" value="ECO:0007669"/>
    <property type="project" value="UniProtKB-SubCell"/>
</dbReference>
<evidence type="ECO:0000256" key="14">
    <source>
        <dbReference type="ARBA" id="ARBA00047816"/>
    </source>
</evidence>
<evidence type="ECO:0000256" key="11">
    <source>
        <dbReference type="ARBA" id="ARBA00023008"/>
    </source>
</evidence>
<dbReference type="SUPFAM" id="SSF81464">
    <property type="entry name" value="Cytochrome c oxidase subunit II-like, transmembrane region"/>
    <property type="match status" value="1"/>
</dbReference>
<keyword evidence="10 17" id="KW-1133">Transmembrane helix</keyword>
<dbReference type="InterPro" id="IPR034210">
    <property type="entry name" value="CcO_II_C"/>
</dbReference>
<dbReference type="InterPro" id="IPR008972">
    <property type="entry name" value="Cupredoxin"/>
</dbReference>
<gene>
    <name evidence="20" type="primary">ctaC</name>
    <name evidence="20" type="ORF">HDIA_1114</name>
</gene>
<dbReference type="InterPro" id="IPR001505">
    <property type="entry name" value="Copper_CuA"/>
</dbReference>
<dbReference type="SUPFAM" id="SSF49503">
    <property type="entry name" value="Cupredoxins"/>
    <property type="match status" value="1"/>
</dbReference>
<comment type="function">
    <text evidence="13 16">Subunits I and II form the functional core of the enzyme complex. Electrons originating in cytochrome c are transferred via heme a and Cu(A) to the binuclear center formed by heme a3 and Cu(B).</text>
</comment>
<evidence type="ECO:0000259" key="19">
    <source>
        <dbReference type="PROSITE" id="PS50999"/>
    </source>
</evidence>